<gene>
    <name evidence="1" type="ORF">XF8B_56720</name>
</gene>
<reference evidence="1" key="1">
    <citation type="submission" date="2020-05" db="EMBL/GenBank/DDBJ databases">
        <title>Complete genome sequence of Bradyrhizobium diazoefficiens XF8 isolated from soybean nodule.</title>
        <authorList>
            <person name="Noda R."/>
            <person name="Kakizaki K."/>
            <person name="Minamisawa K."/>
        </authorList>
    </citation>
    <scope>NUCLEOTIDE SEQUENCE</scope>
    <source>
        <strain evidence="1">XF8</strain>
    </source>
</reference>
<name>A0A810BJP9_9BRAD</name>
<sequence>MHHLDIGSLTVGDLAVLRGALRTQPGQRSPETLAAIAERDRLIRELAATYFPGLSRNQQAKAIRRDLLRYAGGEWRRTRSDEVCRHRDDRRRLIWQILELRGGHVPAVRTIFGILGVPG</sequence>
<accession>A0A810BJP9</accession>
<dbReference type="AlphaFoldDB" id="A0A810BJP9"/>
<proteinExistence type="predicted"/>
<protein>
    <submittedName>
        <fullName evidence="1">Uncharacterized protein</fullName>
    </submittedName>
</protein>
<dbReference type="EMBL" id="AP023097">
    <property type="protein sequence ID" value="BCE75561.1"/>
    <property type="molecule type" value="Genomic_DNA"/>
</dbReference>
<evidence type="ECO:0000313" key="1">
    <source>
        <dbReference type="EMBL" id="BCE75561.1"/>
    </source>
</evidence>
<organism evidence="1">
    <name type="scientific">Bradyrhizobium diazoefficiens</name>
    <dbReference type="NCBI Taxonomy" id="1355477"/>
    <lineage>
        <taxon>Bacteria</taxon>
        <taxon>Pseudomonadati</taxon>
        <taxon>Pseudomonadota</taxon>
        <taxon>Alphaproteobacteria</taxon>
        <taxon>Hyphomicrobiales</taxon>
        <taxon>Nitrobacteraceae</taxon>
        <taxon>Bradyrhizobium</taxon>
    </lineage>
</organism>